<dbReference type="RefSeq" id="WP_129225847.1">
    <property type="nucleotide sequence ID" value="NZ_SDOZ01000002.1"/>
</dbReference>
<dbReference type="InterPro" id="IPR029062">
    <property type="entry name" value="Class_I_gatase-like"/>
</dbReference>
<protein>
    <submittedName>
        <fullName evidence="2">Trehalose utilization protein ThuA</fullName>
    </submittedName>
</protein>
<dbReference type="InterPro" id="IPR029010">
    <property type="entry name" value="ThuA-like"/>
</dbReference>
<dbReference type="SUPFAM" id="SSF52317">
    <property type="entry name" value="Class I glutamine amidotransferase-like"/>
    <property type="match status" value="1"/>
</dbReference>
<dbReference type="Gene3D" id="3.40.50.880">
    <property type="match status" value="1"/>
</dbReference>
<organism evidence="2 3">
    <name type="scientific">Candidatus Borkfalkia ceftriaxoniphila</name>
    <dbReference type="NCBI Taxonomy" id="2508949"/>
    <lineage>
        <taxon>Bacteria</taxon>
        <taxon>Bacillati</taxon>
        <taxon>Bacillota</taxon>
        <taxon>Clostridia</taxon>
        <taxon>Christensenellales</taxon>
        <taxon>Christensenellaceae</taxon>
        <taxon>Candidatus Borkfalkia</taxon>
    </lineage>
</organism>
<accession>A0A4V1QVD6</accession>
<dbReference type="InterPro" id="IPR009381">
    <property type="entry name" value="Trehalose_catabolism_ThuA_prok"/>
</dbReference>
<keyword evidence="3" id="KW-1185">Reference proteome</keyword>
<dbReference type="PIRSF" id="PIRSF030013">
    <property type="entry name" value="ThuA"/>
    <property type="match status" value="1"/>
</dbReference>
<name>A0A4V1QVD6_9FIRM</name>
<feature type="domain" description="ThuA-like" evidence="1">
    <location>
        <begin position="28"/>
        <end position="219"/>
    </location>
</feature>
<evidence type="ECO:0000259" key="1">
    <source>
        <dbReference type="Pfam" id="PF06283"/>
    </source>
</evidence>
<gene>
    <name evidence="2" type="ORF">ESZ91_07790</name>
</gene>
<dbReference type="AlphaFoldDB" id="A0A4V1QVD6"/>
<comment type="caution">
    <text evidence="2">The sequence shown here is derived from an EMBL/GenBank/DDBJ whole genome shotgun (WGS) entry which is preliminary data.</text>
</comment>
<reference evidence="2 3" key="1">
    <citation type="journal article" date="2019" name="Gut">
        <title>Antibiotics-induced monodominance of a novel gut bacterial order.</title>
        <authorList>
            <person name="Hildebrand F."/>
            <person name="Moitinho-Silva L."/>
            <person name="Blasche S."/>
            <person name="Jahn M.T."/>
            <person name="Gossmann T.I."/>
            <person name="Heuerta-Cepas J."/>
            <person name="Hercog R."/>
            <person name="Luetge M."/>
            <person name="Bahram M."/>
            <person name="Pryszlak A."/>
            <person name="Alves R.J."/>
            <person name="Waszak S.M."/>
            <person name="Zhu A."/>
            <person name="Ye L."/>
            <person name="Costea P.I."/>
            <person name="Aalvink S."/>
            <person name="Belzer C."/>
            <person name="Forslund S.K."/>
            <person name="Sunagawa S."/>
            <person name="Hentschel U."/>
            <person name="Merten C."/>
            <person name="Patil K.R."/>
            <person name="Benes V."/>
            <person name="Bork P."/>
        </authorList>
    </citation>
    <scope>NUCLEOTIDE SEQUENCE [LARGE SCALE GENOMIC DNA]</scope>
    <source>
        <strain evidence="2 3">HDS1380</strain>
    </source>
</reference>
<dbReference type="Proteomes" id="UP000291269">
    <property type="component" value="Unassembled WGS sequence"/>
</dbReference>
<evidence type="ECO:0000313" key="2">
    <source>
        <dbReference type="EMBL" id="RXZ62286.1"/>
    </source>
</evidence>
<dbReference type="EMBL" id="SDOZ01000002">
    <property type="protein sequence ID" value="RXZ62286.1"/>
    <property type="molecule type" value="Genomic_DNA"/>
</dbReference>
<proteinExistence type="predicted"/>
<sequence>MIKVTVWSEFSFSCQCEAALAVYPKGHHETIKEFLNAEGDIAATAVTMGMPGQGLPDSLLNETDVLVWWGHCRHDDVSDELVEKIARRVHGGMGLILLHSSHLSKPFKRIIGASGQLCWGEDGERERLWVCAPGHPIAKGLPAYIDLPKEEMYGEPFGIPEPSRTIFTCWYQGGRVFRGGVTFERGAGKVFYFQPGHETFPTFYHPLVQKVLKNAVRWAYNPDKLATVDCSCVVPIEPVE</sequence>
<evidence type="ECO:0000313" key="3">
    <source>
        <dbReference type="Proteomes" id="UP000291269"/>
    </source>
</evidence>
<dbReference type="OrthoDB" id="252909at2"/>
<dbReference type="Pfam" id="PF06283">
    <property type="entry name" value="ThuA"/>
    <property type="match status" value="1"/>
</dbReference>